<proteinExistence type="predicted"/>
<dbReference type="EMBL" id="CABITT030000003">
    <property type="protein sequence ID" value="VVA96874.1"/>
    <property type="molecule type" value="Genomic_DNA"/>
</dbReference>
<comment type="caution">
    <text evidence="1">The sequence shown here is derived from an EMBL/GenBank/DDBJ whole genome shotgun (WGS) entry which is preliminary data.</text>
</comment>
<dbReference type="InterPro" id="IPR006462">
    <property type="entry name" value="MS5"/>
</dbReference>
<organism evidence="1 2">
    <name type="scientific">Arabis nemorensis</name>
    <dbReference type="NCBI Taxonomy" id="586526"/>
    <lineage>
        <taxon>Eukaryota</taxon>
        <taxon>Viridiplantae</taxon>
        <taxon>Streptophyta</taxon>
        <taxon>Embryophyta</taxon>
        <taxon>Tracheophyta</taxon>
        <taxon>Spermatophyta</taxon>
        <taxon>Magnoliopsida</taxon>
        <taxon>eudicotyledons</taxon>
        <taxon>Gunneridae</taxon>
        <taxon>Pentapetalae</taxon>
        <taxon>rosids</taxon>
        <taxon>malvids</taxon>
        <taxon>Brassicales</taxon>
        <taxon>Brassicaceae</taxon>
        <taxon>Arabideae</taxon>
        <taxon>Arabis</taxon>
    </lineage>
</organism>
<sequence>MTKFSDPSQLWLTNSHLFKVEIVQVATETHEQQVDPLNAKNANVFIKYKDWDKADCKAVVRRVIDKRTGLVESLEEDL</sequence>
<reference evidence="1" key="1">
    <citation type="submission" date="2019-07" db="EMBL/GenBank/DDBJ databases">
        <authorList>
            <person name="Dittberner H."/>
        </authorList>
    </citation>
    <scope>NUCLEOTIDE SEQUENCE [LARGE SCALE GENOMIC DNA]</scope>
</reference>
<dbReference type="Pfam" id="PF04776">
    <property type="entry name" value="protein_MS5"/>
    <property type="match status" value="1"/>
</dbReference>
<name>A0A565B6Z0_9BRAS</name>
<keyword evidence="2" id="KW-1185">Reference proteome</keyword>
<dbReference type="AlphaFoldDB" id="A0A565B6Z0"/>
<protein>
    <submittedName>
        <fullName evidence="1">Uncharacterized protein</fullName>
    </submittedName>
</protein>
<evidence type="ECO:0000313" key="2">
    <source>
        <dbReference type="Proteomes" id="UP000489600"/>
    </source>
</evidence>
<accession>A0A565B6Z0</accession>
<dbReference type="Proteomes" id="UP000489600">
    <property type="component" value="Unassembled WGS sequence"/>
</dbReference>
<evidence type="ECO:0000313" key="1">
    <source>
        <dbReference type="EMBL" id="VVA96874.1"/>
    </source>
</evidence>
<gene>
    <name evidence="1" type="ORF">ANE_LOCUS7319</name>
</gene>